<evidence type="ECO:0000313" key="1">
    <source>
        <dbReference type="EMBL" id="NLR90501.1"/>
    </source>
</evidence>
<evidence type="ECO:0000313" key="2">
    <source>
        <dbReference type="Proteomes" id="UP000585050"/>
    </source>
</evidence>
<dbReference type="Proteomes" id="UP000585050">
    <property type="component" value="Unassembled WGS sequence"/>
</dbReference>
<dbReference type="RefSeq" id="WP_168881200.1">
    <property type="nucleotide sequence ID" value="NZ_JABAIL010000001.1"/>
</dbReference>
<accession>A0A7X8SHW4</accession>
<gene>
    <name evidence="1" type="ORF">HGP29_04750</name>
</gene>
<dbReference type="Gene3D" id="3.40.50.2000">
    <property type="entry name" value="Glycogen Phosphorylase B"/>
    <property type="match status" value="1"/>
</dbReference>
<dbReference type="EMBL" id="JABAIL010000001">
    <property type="protein sequence ID" value="NLR90501.1"/>
    <property type="molecule type" value="Genomic_DNA"/>
</dbReference>
<organism evidence="1 2">
    <name type="scientific">Flammeovirga agarivorans</name>
    <dbReference type="NCBI Taxonomy" id="2726742"/>
    <lineage>
        <taxon>Bacteria</taxon>
        <taxon>Pseudomonadati</taxon>
        <taxon>Bacteroidota</taxon>
        <taxon>Cytophagia</taxon>
        <taxon>Cytophagales</taxon>
        <taxon>Flammeovirgaceae</taxon>
        <taxon>Flammeovirga</taxon>
    </lineage>
</organism>
<protein>
    <submittedName>
        <fullName evidence="1">Glycosyltransferase family 4 protein</fullName>
    </submittedName>
</protein>
<dbReference type="SUPFAM" id="SSF53756">
    <property type="entry name" value="UDP-Glycosyltransferase/glycogen phosphorylase"/>
    <property type="match status" value="1"/>
</dbReference>
<keyword evidence="1" id="KW-0808">Transferase</keyword>
<keyword evidence="2" id="KW-1185">Reference proteome</keyword>
<dbReference type="GO" id="GO:0016740">
    <property type="term" value="F:transferase activity"/>
    <property type="evidence" value="ECO:0007669"/>
    <property type="project" value="UniProtKB-KW"/>
</dbReference>
<comment type="caution">
    <text evidence="1">The sequence shown here is derived from an EMBL/GenBank/DDBJ whole genome shotgun (WGS) entry which is preliminary data.</text>
</comment>
<reference evidence="1 2" key="1">
    <citation type="submission" date="2020-04" db="EMBL/GenBank/DDBJ databases">
        <title>Flammeovirga sp. SR4, a novel species isolated from seawater.</title>
        <authorList>
            <person name="Wang X."/>
        </authorList>
    </citation>
    <scope>NUCLEOTIDE SEQUENCE [LARGE SCALE GENOMIC DNA]</scope>
    <source>
        <strain evidence="1 2">SR4</strain>
    </source>
</reference>
<proteinExistence type="predicted"/>
<dbReference type="AlphaFoldDB" id="A0A7X8SHW4"/>
<sequence>MTDLAIIHFYPLEEYPPIQNLLDTISKHNVICITNTSSKKFQYKNEKISIYRYKNNINKNKFSRFLTYLNFHFKTFFLLNKKKPNNIIYYETISSFSAILYCIIYNKKINVHYHEYTSLPEYRKGMLLNRFFHKIETLCYNKYFTIYQTNEQRARLFKKDSNITSNNILVSPNYPPKNWTSKKQINTKTLKFIYVGYNLEPKTSYIVEFIDFLNNLDVEYIFDCYLMTSDNFPTHLINNKIRIFEAIPYQNLNKVLSNYNIGIILYKGHVPNYIYNAPNKLFEYIASGLEVWYSKEIKGIDYYKKDSLPRIISIDFKTINNSIIKNISKIKHEEHTVFNCEEIYKNVLTRITSH</sequence>
<name>A0A7X8SHW4_9BACT</name>